<proteinExistence type="inferred from homology"/>
<keyword evidence="6" id="KW-1185">Reference proteome</keyword>
<dbReference type="RefSeq" id="WP_305003159.1">
    <property type="nucleotide sequence ID" value="NZ_JAUQUB010000002.1"/>
</dbReference>
<evidence type="ECO:0000313" key="5">
    <source>
        <dbReference type="EMBL" id="MDO7882726.1"/>
    </source>
</evidence>
<reference evidence="5 6" key="1">
    <citation type="submission" date="2023-07" db="EMBL/GenBank/DDBJ databases">
        <title>Protaetiibacter sp. nov WY-16 isolated from soil.</title>
        <authorList>
            <person name="Liu B."/>
            <person name="Wan Y."/>
        </authorList>
    </citation>
    <scope>NUCLEOTIDE SEQUENCE [LARGE SCALE GENOMIC DNA]</scope>
    <source>
        <strain evidence="5 6">WY-16</strain>
    </source>
</reference>
<name>A0ABT9BNX6_9MICO</name>
<dbReference type="EMBL" id="JAUQUB010000002">
    <property type="protein sequence ID" value="MDO7882726.1"/>
    <property type="molecule type" value="Genomic_DNA"/>
</dbReference>
<gene>
    <name evidence="5" type="ORF">Q5716_10870</name>
</gene>
<dbReference type="InterPro" id="IPR017853">
    <property type="entry name" value="GH"/>
</dbReference>
<protein>
    <submittedName>
        <fullName evidence="5">Family 1 glycosylhydrolase</fullName>
    </submittedName>
</protein>
<dbReference type="PANTHER" id="PTHR10353:SF36">
    <property type="entry name" value="LP05116P"/>
    <property type="match status" value="1"/>
</dbReference>
<dbReference type="Proteomes" id="UP001241072">
    <property type="component" value="Unassembled WGS sequence"/>
</dbReference>
<keyword evidence="2" id="KW-0378">Hydrolase</keyword>
<organism evidence="5 6">
    <name type="scientific">Antiquaquibacter soli</name>
    <dbReference type="NCBI Taxonomy" id="3064523"/>
    <lineage>
        <taxon>Bacteria</taxon>
        <taxon>Bacillati</taxon>
        <taxon>Actinomycetota</taxon>
        <taxon>Actinomycetes</taxon>
        <taxon>Micrococcales</taxon>
        <taxon>Microbacteriaceae</taxon>
        <taxon>Antiquaquibacter</taxon>
    </lineage>
</organism>
<comment type="similarity">
    <text evidence="1 4">Belongs to the glycosyl hydrolase 1 family.</text>
</comment>
<evidence type="ECO:0000313" key="6">
    <source>
        <dbReference type="Proteomes" id="UP001241072"/>
    </source>
</evidence>
<sequence>MTGDKWFRDGALHFALGIEDTFVPQGGPGERPIDEYELTEHYRFFSDDLRLAAESGAGMLRWGIPWHRVNPEPGCFDWSWLDAVFARFAELELRPVVDLLHYGTPVWLDRQFANPDYPQRVAEYGVAVAERYADTVTDYTPVNEPMIHALFSGQYAYWPPYLSGAPGLVTMSTQLARGFQLTQRGIAEVLGDRATFVHVDAGMRYDGHESRAAEIEHLREQVWLVEDLATGRGGPEHPLARFLAENGATDDVLEQLRRGAVQPDVVGVNYYPRHSTELLLEGQRHGGGFADPRPVRDDGTAGLEELLRAAAARYGAPVALTETCVTGSVEERAEWLDDSVACIDRLRAEGVDVVAYTWWPLFDMYEWTWRHSENPRADHQLTMGLYSLEETSDGLTRVPTPLVDRFRRHARGIHPTFEGHA</sequence>
<dbReference type="Gene3D" id="3.20.20.80">
    <property type="entry name" value="Glycosidases"/>
    <property type="match status" value="1"/>
</dbReference>
<comment type="caution">
    <text evidence="5">The sequence shown here is derived from an EMBL/GenBank/DDBJ whole genome shotgun (WGS) entry which is preliminary data.</text>
</comment>
<dbReference type="Pfam" id="PF00232">
    <property type="entry name" value="Glyco_hydro_1"/>
    <property type="match status" value="1"/>
</dbReference>
<dbReference type="InterPro" id="IPR001360">
    <property type="entry name" value="Glyco_hydro_1"/>
</dbReference>
<evidence type="ECO:0000256" key="1">
    <source>
        <dbReference type="ARBA" id="ARBA00010838"/>
    </source>
</evidence>
<accession>A0ABT9BNX6</accession>
<keyword evidence="3" id="KW-0326">Glycosidase</keyword>
<evidence type="ECO:0000256" key="4">
    <source>
        <dbReference type="RuleBase" id="RU003690"/>
    </source>
</evidence>
<dbReference type="SUPFAM" id="SSF51445">
    <property type="entry name" value="(Trans)glycosidases"/>
    <property type="match status" value="1"/>
</dbReference>
<evidence type="ECO:0000256" key="2">
    <source>
        <dbReference type="ARBA" id="ARBA00022801"/>
    </source>
</evidence>
<evidence type="ECO:0000256" key="3">
    <source>
        <dbReference type="ARBA" id="ARBA00023295"/>
    </source>
</evidence>
<dbReference type="PANTHER" id="PTHR10353">
    <property type="entry name" value="GLYCOSYL HYDROLASE"/>
    <property type="match status" value="1"/>
</dbReference>